<gene>
    <name evidence="7" type="ORF">IMCC14465_05000</name>
</gene>
<feature type="transmembrane region" description="Helical" evidence="6">
    <location>
        <begin position="178"/>
        <end position="200"/>
    </location>
</feature>
<feature type="transmembrane region" description="Helical" evidence="6">
    <location>
        <begin position="294"/>
        <end position="317"/>
    </location>
</feature>
<feature type="transmembrane region" description="Helical" evidence="6">
    <location>
        <begin position="453"/>
        <end position="470"/>
    </location>
</feature>
<proteinExistence type="predicted"/>
<keyword evidence="4 6" id="KW-1133">Transmembrane helix</keyword>
<dbReference type="PANTHER" id="PTHR30250">
    <property type="entry name" value="PST FAMILY PREDICTED COLANIC ACID TRANSPORTER"/>
    <property type="match status" value="1"/>
</dbReference>
<feature type="transmembrane region" description="Helical" evidence="6">
    <location>
        <begin position="54"/>
        <end position="76"/>
    </location>
</feature>
<comment type="caution">
    <text evidence="7">The sequence shown here is derived from an EMBL/GenBank/DDBJ whole genome shotgun (WGS) entry which is preliminary data.</text>
</comment>
<dbReference type="InterPro" id="IPR050833">
    <property type="entry name" value="Poly_Biosynth_Transport"/>
</dbReference>
<feature type="transmembrane region" description="Helical" evidence="6">
    <location>
        <begin position="337"/>
        <end position="357"/>
    </location>
</feature>
<dbReference type="PANTHER" id="PTHR30250:SF11">
    <property type="entry name" value="O-ANTIGEN TRANSPORTER-RELATED"/>
    <property type="match status" value="1"/>
</dbReference>
<feature type="transmembrane region" description="Helical" evidence="6">
    <location>
        <begin position="12"/>
        <end position="34"/>
    </location>
</feature>
<sequence length="488" mass="54383">MKRINLSGLQLDLLLTIAASLATTVSLVAFYFLAARFLSLEEFGKFQAVRSMGVLLSPVAAFSLAIALPKLMAGAVSKKSLAVAGINIYFVVVILFGTLLFGVYSLFLFFEVQPDDLLRNAMTALPLIIGISSTRVLEGTFRGMGWIWLTNLIKGPFNITVISICLVNLWMTENWQEAILLLGFSYMFSTAILFIIYIVFKLKMQFEPPVRAYLLKEYFAFGLLRTPAGFLKSFIFGFPFIICSLNADYETAAICAIVIFFFRATEALAVAASPTIVFHSSLQRKKKRFRALSFFANCAIESLFFFSLPVTVCLFFWSSEITALLFGEGYADSASFLKISGPFIILHCVYVMVRGFLDGIFFQPLNTYNALAACILQIGCYFCLVLLFSHQQAVLWSLMISVAIYGLVSLFLLRRIIYLQASRSQLQKLLILAVLLLFLNYFIAFVTEGAAEISLIVAFNAALAFVWLLTAKPRFLLLFNGAANDSMS</sequence>
<feature type="transmembrane region" description="Helical" evidence="6">
    <location>
        <begin position="153"/>
        <end position="172"/>
    </location>
</feature>
<dbReference type="Proteomes" id="UP000004836">
    <property type="component" value="Unassembled WGS sequence"/>
</dbReference>
<protein>
    <recommendedName>
        <fullName evidence="9">Polysaccharide biosynthesis protein C-terminal domain-containing protein</fullName>
    </recommendedName>
</protein>
<dbReference type="EMBL" id="ALYF01000002">
    <property type="protein sequence ID" value="EJW22106.1"/>
    <property type="molecule type" value="Genomic_DNA"/>
</dbReference>
<feature type="transmembrane region" description="Helical" evidence="6">
    <location>
        <begin position="88"/>
        <end position="110"/>
    </location>
</feature>
<evidence type="ECO:0008006" key="9">
    <source>
        <dbReference type="Google" id="ProtNLM"/>
    </source>
</evidence>
<dbReference type="AlphaFoldDB" id="J9DJL5"/>
<feature type="transmembrane region" description="Helical" evidence="6">
    <location>
        <begin position="429"/>
        <end position="447"/>
    </location>
</feature>
<evidence type="ECO:0000256" key="3">
    <source>
        <dbReference type="ARBA" id="ARBA00022692"/>
    </source>
</evidence>
<keyword evidence="3 6" id="KW-0812">Transmembrane</keyword>
<feature type="transmembrane region" description="Helical" evidence="6">
    <location>
        <begin position="122"/>
        <end position="141"/>
    </location>
</feature>
<evidence type="ECO:0000256" key="2">
    <source>
        <dbReference type="ARBA" id="ARBA00022475"/>
    </source>
</evidence>
<accession>J9DJL5</accession>
<reference evidence="7 8" key="1">
    <citation type="journal article" date="2012" name="J. Bacteriol.">
        <title>Genome Sequence of Strain IMCC14465, Isolated from the East Sea, Belonging to the PS1 Clade of Alphaproteobacteria.</title>
        <authorList>
            <person name="Yang S.J."/>
            <person name="Kang I."/>
            <person name="Cho J.C."/>
        </authorList>
    </citation>
    <scope>NUCLEOTIDE SEQUENCE [LARGE SCALE GENOMIC DNA]</scope>
    <source>
        <strain evidence="7 8">IMCC14465</strain>
    </source>
</reference>
<organism evidence="7 8">
    <name type="scientific">alpha proteobacterium IMCC14465</name>
    <dbReference type="NCBI Taxonomy" id="1220535"/>
    <lineage>
        <taxon>Bacteria</taxon>
        <taxon>Pseudomonadati</taxon>
        <taxon>Pseudomonadota</taxon>
        <taxon>Alphaproteobacteria</taxon>
        <taxon>PS1 clade</taxon>
    </lineage>
</organism>
<feature type="transmembrane region" description="Helical" evidence="6">
    <location>
        <begin position="251"/>
        <end position="273"/>
    </location>
</feature>
<dbReference type="GO" id="GO:0005886">
    <property type="term" value="C:plasma membrane"/>
    <property type="evidence" value="ECO:0007669"/>
    <property type="project" value="UniProtKB-SubCell"/>
</dbReference>
<feature type="transmembrane region" description="Helical" evidence="6">
    <location>
        <begin position="369"/>
        <end position="388"/>
    </location>
</feature>
<feature type="transmembrane region" description="Helical" evidence="6">
    <location>
        <begin position="394"/>
        <end position="417"/>
    </location>
</feature>
<feature type="transmembrane region" description="Helical" evidence="6">
    <location>
        <begin position="221"/>
        <end position="245"/>
    </location>
</feature>
<evidence type="ECO:0000256" key="1">
    <source>
        <dbReference type="ARBA" id="ARBA00004651"/>
    </source>
</evidence>
<evidence type="ECO:0000256" key="6">
    <source>
        <dbReference type="SAM" id="Phobius"/>
    </source>
</evidence>
<comment type="subcellular location">
    <subcellularLocation>
        <location evidence="1">Cell membrane</location>
        <topology evidence="1">Multi-pass membrane protein</topology>
    </subcellularLocation>
</comment>
<keyword evidence="5 6" id="KW-0472">Membrane</keyword>
<evidence type="ECO:0000313" key="7">
    <source>
        <dbReference type="EMBL" id="EJW22106.1"/>
    </source>
</evidence>
<evidence type="ECO:0000256" key="5">
    <source>
        <dbReference type="ARBA" id="ARBA00023136"/>
    </source>
</evidence>
<keyword evidence="8" id="KW-1185">Reference proteome</keyword>
<name>J9DJL5_9PROT</name>
<evidence type="ECO:0000256" key="4">
    <source>
        <dbReference type="ARBA" id="ARBA00022989"/>
    </source>
</evidence>
<keyword evidence="2" id="KW-1003">Cell membrane</keyword>
<dbReference type="STRING" id="1220535.IMCC14465_05000"/>
<evidence type="ECO:0000313" key="8">
    <source>
        <dbReference type="Proteomes" id="UP000004836"/>
    </source>
</evidence>